<dbReference type="Gene3D" id="3.40.630.190">
    <property type="entry name" value="LCP protein"/>
    <property type="match status" value="1"/>
</dbReference>
<dbReference type="RefSeq" id="WP_086334348.1">
    <property type="nucleotide sequence ID" value="NZ_NGMS01000001.1"/>
</dbReference>
<dbReference type="NCBIfam" id="TIGR00350">
    <property type="entry name" value="lytR_cpsA_psr"/>
    <property type="match status" value="1"/>
</dbReference>
<dbReference type="EMBL" id="NGMS01000001">
    <property type="protein sequence ID" value="OTP26399.1"/>
    <property type="molecule type" value="Genomic_DNA"/>
</dbReference>
<dbReference type="PANTHER" id="PTHR33392">
    <property type="entry name" value="POLYISOPRENYL-TEICHOIC ACID--PEPTIDOGLYCAN TEICHOIC ACID TRANSFERASE TAGU"/>
    <property type="match status" value="1"/>
</dbReference>
<evidence type="ECO:0000259" key="3">
    <source>
        <dbReference type="Pfam" id="PF03816"/>
    </source>
</evidence>
<accession>A0A242KX18</accession>
<dbReference type="Pfam" id="PF03816">
    <property type="entry name" value="LytR_cpsA_psr"/>
    <property type="match status" value="1"/>
</dbReference>
<proteinExistence type="inferred from homology"/>
<comment type="similarity">
    <text evidence="1">Belongs to the LytR/CpsA/Psr (LCP) family.</text>
</comment>
<dbReference type="Proteomes" id="UP000195024">
    <property type="component" value="Unassembled WGS sequence"/>
</dbReference>
<evidence type="ECO:0000256" key="2">
    <source>
        <dbReference type="SAM" id="Phobius"/>
    </source>
</evidence>
<name>A0A242KX18_ENTMU</name>
<reference evidence="4 5" key="1">
    <citation type="submission" date="2017-05" db="EMBL/GenBank/DDBJ databases">
        <title>The Genome Sequence of Enterococcus mundtii 6B1_DIV0119.</title>
        <authorList>
            <consortium name="The Broad Institute Genomics Platform"/>
            <consortium name="The Broad Institute Genomic Center for Infectious Diseases"/>
            <person name="Earl A."/>
            <person name="Manson A."/>
            <person name="Schwartman J."/>
            <person name="Gilmore M."/>
            <person name="Abouelleil A."/>
            <person name="Cao P."/>
            <person name="Chapman S."/>
            <person name="Cusick C."/>
            <person name="Shea T."/>
            <person name="Young S."/>
            <person name="Neafsey D."/>
            <person name="Nusbaum C."/>
            <person name="Birren B."/>
        </authorList>
    </citation>
    <scope>NUCLEOTIDE SEQUENCE [LARGE SCALE GENOMIC DNA]</scope>
    <source>
        <strain evidence="4 5">6B1_DIV0119</strain>
    </source>
</reference>
<evidence type="ECO:0000313" key="4">
    <source>
        <dbReference type="EMBL" id="OTP26399.1"/>
    </source>
</evidence>
<feature type="transmembrane region" description="Helical" evidence="2">
    <location>
        <begin position="7"/>
        <end position="27"/>
    </location>
</feature>
<organism evidence="4 5">
    <name type="scientific">Enterococcus mundtii</name>
    <dbReference type="NCBI Taxonomy" id="53346"/>
    <lineage>
        <taxon>Bacteria</taxon>
        <taxon>Bacillati</taxon>
        <taxon>Bacillota</taxon>
        <taxon>Bacilli</taxon>
        <taxon>Lactobacillales</taxon>
        <taxon>Enterococcaceae</taxon>
        <taxon>Enterococcus</taxon>
    </lineage>
</organism>
<evidence type="ECO:0000256" key="1">
    <source>
        <dbReference type="ARBA" id="ARBA00006068"/>
    </source>
</evidence>
<feature type="domain" description="Cell envelope-related transcriptional attenuator" evidence="3">
    <location>
        <begin position="83"/>
        <end position="226"/>
    </location>
</feature>
<sequence length="313" mass="35104">MRGKNKFLVTVMLVLLGMVLLVIGYFGKVYIDIKQAADNSYESVERISDSKRKKYVDYEEGDPFSVLLLGTDSGDYGREDQGRSDVLIVATVNPKNKTTTLLSIPRDTYTDIVGKDKKDKINHAYAYGGVAMTMASVENLLDIPIDHYAQVDLKGIKEIVDLVGGIEVNNKFSFKYGSTEFPIGKLTLNGEEALQYSRMRYDDPNGDYGRQERQRQVITGILNKVKSIDTLANYDNVLQILGDTFKTDFSWQTIISLFENYRVALTNIDSCQLTGEELIGDGVTGEAGISYQKIGEDELLKVKKNLKEQLKIQ</sequence>
<gene>
    <name evidence="4" type="ORF">A5802_000110</name>
</gene>
<keyword evidence="2" id="KW-0472">Membrane</keyword>
<comment type="caution">
    <text evidence="4">The sequence shown here is derived from an EMBL/GenBank/DDBJ whole genome shotgun (WGS) entry which is preliminary data.</text>
</comment>
<keyword evidence="2" id="KW-1133">Transmembrane helix</keyword>
<protein>
    <recommendedName>
        <fullName evidence="3">Cell envelope-related transcriptional attenuator domain-containing protein</fullName>
    </recommendedName>
</protein>
<dbReference type="AlphaFoldDB" id="A0A242KX18"/>
<dbReference type="PANTHER" id="PTHR33392:SF6">
    <property type="entry name" value="POLYISOPRENYL-TEICHOIC ACID--PEPTIDOGLYCAN TEICHOIC ACID TRANSFERASE TAGU"/>
    <property type="match status" value="1"/>
</dbReference>
<dbReference type="InterPro" id="IPR050922">
    <property type="entry name" value="LytR/CpsA/Psr_CW_biosynth"/>
</dbReference>
<evidence type="ECO:0000313" key="5">
    <source>
        <dbReference type="Proteomes" id="UP000195024"/>
    </source>
</evidence>
<dbReference type="InterPro" id="IPR004474">
    <property type="entry name" value="LytR_CpsA_psr"/>
</dbReference>
<keyword evidence="2" id="KW-0812">Transmembrane</keyword>